<sequence>MEAFQIMLLFHFRSFFSFSGFTLLLLWAFLACSSSGTGWSAVAEDDGFRPRAEIVIAHTNDTHSHLEPFKRRHSDREIGGIARRATLLKRLSAAYPNFMYLDSGDMIQGTLFFKFFSGEAEFKAAAACGLTAMAIGNHEFDAGQDVLARLLKNSPFKALSANIHFNTGARQDLNELISPFMIVERGGYKVGIVGLTTAELMSTTMASKLMGISVDDPSAALVKILPELMRQSDVVILLSHLGLEQDMEIANSFPDVNVIIGGHSHTFIHGGLTYRASSGSTVILQDGFWGSGLGFAKLGLSERASGISVEILDAGIIDVGPETEADAEVSALVEGYSRKFGKMVTVSVGKTDVFLDGERNRIRVEETNLGNLIADVMRSFAGTDIAFQNAGGIRASIRGPVVTVEDVLNVMPFGNQLVTIRLSGRDLLRLFEAVARAPRDGQFGGFLQVSGMKVVYRGAGVKSLTIGGKALDPEQEYTIATNDFLVLGGDGLTILKDNQWLRKTGFIISDLLMDHFRHNDSVSPVEEGRVIFEPDN</sequence>
<dbReference type="Pfam" id="PF00149">
    <property type="entry name" value="Metallophos"/>
    <property type="match status" value="1"/>
</dbReference>
<feature type="domain" description="5'-Nucleotidase C-terminal" evidence="4">
    <location>
        <begin position="348"/>
        <end position="496"/>
    </location>
</feature>
<dbReference type="GO" id="GO:0030288">
    <property type="term" value="C:outer membrane-bounded periplasmic space"/>
    <property type="evidence" value="ECO:0007669"/>
    <property type="project" value="TreeGrafter"/>
</dbReference>
<dbReference type="Proteomes" id="UP000233256">
    <property type="component" value="Unassembled WGS sequence"/>
</dbReference>
<dbReference type="PRINTS" id="PR01607">
    <property type="entry name" value="APYRASEFAMLY"/>
</dbReference>
<proteinExistence type="inferred from homology"/>
<evidence type="ECO:0000256" key="2">
    <source>
        <dbReference type="RuleBase" id="RU362119"/>
    </source>
</evidence>
<keyword evidence="2" id="KW-0547">Nucleotide-binding</keyword>
<dbReference type="InterPro" id="IPR006179">
    <property type="entry name" value="5_nucleotidase/apyrase"/>
</dbReference>
<dbReference type="GO" id="GO:0000166">
    <property type="term" value="F:nucleotide binding"/>
    <property type="evidence" value="ECO:0007669"/>
    <property type="project" value="UniProtKB-KW"/>
</dbReference>
<dbReference type="GO" id="GO:0016787">
    <property type="term" value="F:hydrolase activity"/>
    <property type="evidence" value="ECO:0007669"/>
    <property type="project" value="UniProtKB-KW"/>
</dbReference>
<dbReference type="PANTHER" id="PTHR11575">
    <property type="entry name" value="5'-NUCLEOTIDASE-RELATED"/>
    <property type="match status" value="1"/>
</dbReference>
<evidence type="ECO:0000313" key="5">
    <source>
        <dbReference type="EMBL" id="PKK88623.1"/>
    </source>
</evidence>
<keyword evidence="2" id="KW-0378">Hydrolase</keyword>
<dbReference type="InterPro" id="IPR029052">
    <property type="entry name" value="Metallo-depent_PP-like"/>
</dbReference>
<comment type="similarity">
    <text evidence="2">Belongs to the 5'-nucleotidase family.</text>
</comment>
<dbReference type="InterPro" id="IPR008334">
    <property type="entry name" value="5'-Nucleotdase_C"/>
</dbReference>
<name>A0A2N1PJV5_9BACT</name>
<evidence type="ECO:0000313" key="6">
    <source>
        <dbReference type="Proteomes" id="UP000233256"/>
    </source>
</evidence>
<protein>
    <recommendedName>
        <fullName evidence="7">Multifunctional 2',3'-cyclic-nucleotide 2'-phosphodiesterase/5'-nucleotidase/3'-nucleotidase</fullName>
    </recommendedName>
</protein>
<dbReference type="SUPFAM" id="SSF55816">
    <property type="entry name" value="5'-nucleotidase (syn. UDP-sugar hydrolase), C-terminal domain"/>
    <property type="match status" value="1"/>
</dbReference>
<dbReference type="EMBL" id="PGXC01000039">
    <property type="protein sequence ID" value="PKK88623.1"/>
    <property type="molecule type" value="Genomic_DNA"/>
</dbReference>
<accession>A0A2N1PJV5</accession>
<dbReference type="AlphaFoldDB" id="A0A2N1PJV5"/>
<dbReference type="Gene3D" id="3.60.21.10">
    <property type="match status" value="1"/>
</dbReference>
<feature type="domain" description="Calcineurin-like phosphoesterase" evidence="3">
    <location>
        <begin position="55"/>
        <end position="266"/>
    </location>
</feature>
<keyword evidence="1" id="KW-0732">Signal</keyword>
<evidence type="ECO:0000259" key="4">
    <source>
        <dbReference type="Pfam" id="PF02872"/>
    </source>
</evidence>
<comment type="caution">
    <text evidence="5">The sequence shown here is derived from an EMBL/GenBank/DDBJ whole genome shotgun (WGS) entry which is preliminary data.</text>
</comment>
<evidence type="ECO:0000256" key="1">
    <source>
        <dbReference type="ARBA" id="ARBA00022729"/>
    </source>
</evidence>
<dbReference type="GO" id="GO:0009166">
    <property type="term" value="P:nucleotide catabolic process"/>
    <property type="evidence" value="ECO:0007669"/>
    <property type="project" value="InterPro"/>
</dbReference>
<gene>
    <name evidence="5" type="ORF">CVV64_17940</name>
</gene>
<evidence type="ECO:0000259" key="3">
    <source>
        <dbReference type="Pfam" id="PF00149"/>
    </source>
</evidence>
<dbReference type="Pfam" id="PF02872">
    <property type="entry name" value="5_nucleotid_C"/>
    <property type="match status" value="1"/>
</dbReference>
<evidence type="ECO:0008006" key="7">
    <source>
        <dbReference type="Google" id="ProtNLM"/>
    </source>
</evidence>
<dbReference type="InterPro" id="IPR004843">
    <property type="entry name" value="Calcineurin-like_PHP"/>
</dbReference>
<dbReference type="Gene3D" id="3.90.780.10">
    <property type="entry name" value="5'-Nucleotidase, C-terminal domain"/>
    <property type="match status" value="1"/>
</dbReference>
<dbReference type="PANTHER" id="PTHR11575:SF24">
    <property type="entry name" value="5'-NUCLEOTIDASE"/>
    <property type="match status" value="1"/>
</dbReference>
<reference evidence="5 6" key="1">
    <citation type="journal article" date="2017" name="ISME J.">
        <title>Potential for microbial H2 and metal transformations associated with novel bacteria and archaea in deep terrestrial subsurface sediments.</title>
        <authorList>
            <person name="Hernsdorf A.W."/>
            <person name="Amano Y."/>
            <person name="Miyakawa K."/>
            <person name="Ise K."/>
            <person name="Suzuki Y."/>
            <person name="Anantharaman K."/>
            <person name="Probst A."/>
            <person name="Burstein D."/>
            <person name="Thomas B.C."/>
            <person name="Banfield J.F."/>
        </authorList>
    </citation>
    <scope>NUCLEOTIDE SEQUENCE [LARGE SCALE GENOMIC DNA]</scope>
    <source>
        <strain evidence="5">HGW-Wallbacteria-1</strain>
    </source>
</reference>
<organism evidence="5 6">
    <name type="scientific">Candidatus Wallbacteria bacterium HGW-Wallbacteria-1</name>
    <dbReference type="NCBI Taxonomy" id="2013854"/>
    <lineage>
        <taxon>Bacteria</taxon>
        <taxon>Candidatus Walliibacteriota</taxon>
    </lineage>
</organism>
<dbReference type="InterPro" id="IPR036907">
    <property type="entry name" value="5'-Nucleotdase_C_sf"/>
</dbReference>
<dbReference type="SUPFAM" id="SSF56300">
    <property type="entry name" value="Metallo-dependent phosphatases"/>
    <property type="match status" value="1"/>
</dbReference>